<proteinExistence type="predicted"/>
<reference evidence="2 3" key="1">
    <citation type="submission" date="2017-10" db="EMBL/GenBank/DDBJ databases">
        <title>Novel microbial diversity and functional potential in the marine mammal oral microbiome.</title>
        <authorList>
            <person name="Dudek N.K."/>
            <person name="Sun C.L."/>
            <person name="Burstein D."/>
            <person name="Kantor R.S."/>
            <person name="Aliaga Goltsman D.S."/>
            <person name="Bik E.M."/>
            <person name="Thomas B.C."/>
            <person name="Banfield J.F."/>
            <person name="Relman D.A."/>
        </authorList>
    </citation>
    <scope>NUCLEOTIDE SEQUENCE [LARGE SCALE GENOMIC DNA]</scope>
    <source>
        <strain evidence="2">DOLJORAL78_61_10</strain>
    </source>
</reference>
<dbReference type="Proteomes" id="UP000230914">
    <property type="component" value="Unassembled WGS sequence"/>
</dbReference>
<evidence type="ECO:0000256" key="1">
    <source>
        <dbReference type="SAM" id="SignalP"/>
    </source>
</evidence>
<feature type="signal peptide" evidence="1">
    <location>
        <begin position="1"/>
        <end position="19"/>
    </location>
</feature>
<dbReference type="AlphaFoldDB" id="A0A2G6KB06"/>
<evidence type="ECO:0008006" key="4">
    <source>
        <dbReference type="Google" id="ProtNLM"/>
    </source>
</evidence>
<keyword evidence="1" id="KW-0732">Signal</keyword>
<evidence type="ECO:0000313" key="3">
    <source>
        <dbReference type="Proteomes" id="UP000230914"/>
    </source>
</evidence>
<sequence>MKRRCVLLTAALLVLTACGGGSVGGDRGKVVDLFIEGAAKQNLELDTACVNDLVKKLSDEDVATIVALGDTEDPQLSPEGEEIKWGIIACIDTDALVDRIMKELGPGAEDVVDAECLREAYKNLDPSAPDFETAMGNATMGCTTLDG</sequence>
<dbReference type="PROSITE" id="PS51257">
    <property type="entry name" value="PROKAR_LIPOPROTEIN"/>
    <property type="match status" value="1"/>
</dbReference>
<evidence type="ECO:0000313" key="2">
    <source>
        <dbReference type="EMBL" id="PIE31989.1"/>
    </source>
</evidence>
<gene>
    <name evidence="2" type="ORF">CSA55_04445</name>
</gene>
<organism evidence="2 3">
    <name type="scientific">Ilumatobacter coccineus</name>
    <dbReference type="NCBI Taxonomy" id="467094"/>
    <lineage>
        <taxon>Bacteria</taxon>
        <taxon>Bacillati</taxon>
        <taxon>Actinomycetota</taxon>
        <taxon>Acidimicrobiia</taxon>
        <taxon>Acidimicrobiales</taxon>
        <taxon>Ilumatobacteraceae</taxon>
        <taxon>Ilumatobacter</taxon>
    </lineage>
</organism>
<comment type="caution">
    <text evidence="2">The sequence shown here is derived from an EMBL/GenBank/DDBJ whole genome shotgun (WGS) entry which is preliminary data.</text>
</comment>
<dbReference type="EMBL" id="PDSL01000057">
    <property type="protein sequence ID" value="PIE31989.1"/>
    <property type="molecule type" value="Genomic_DNA"/>
</dbReference>
<protein>
    <recommendedName>
        <fullName evidence="4">Lipoprotein</fullName>
    </recommendedName>
</protein>
<accession>A0A2G6KB06</accession>
<name>A0A2G6KB06_9ACTN</name>
<feature type="chain" id="PRO_5039245224" description="Lipoprotein" evidence="1">
    <location>
        <begin position="20"/>
        <end position="147"/>
    </location>
</feature>